<dbReference type="EMBL" id="BMAT01005044">
    <property type="protein sequence ID" value="GFR86025.1"/>
    <property type="molecule type" value="Genomic_DNA"/>
</dbReference>
<organism evidence="1 2">
    <name type="scientific">Elysia marginata</name>
    <dbReference type="NCBI Taxonomy" id="1093978"/>
    <lineage>
        <taxon>Eukaryota</taxon>
        <taxon>Metazoa</taxon>
        <taxon>Spiralia</taxon>
        <taxon>Lophotrochozoa</taxon>
        <taxon>Mollusca</taxon>
        <taxon>Gastropoda</taxon>
        <taxon>Heterobranchia</taxon>
        <taxon>Euthyneura</taxon>
        <taxon>Panpulmonata</taxon>
        <taxon>Sacoglossa</taxon>
        <taxon>Placobranchoidea</taxon>
        <taxon>Plakobranchidae</taxon>
        <taxon>Elysia</taxon>
    </lineage>
</organism>
<evidence type="ECO:0000313" key="1">
    <source>
        <dbReference type="EMBL" id="GFR86025.1"/>
    </source>
</evidence>
<proteinExistence type="predicted"/>
<protein>
    <submittedName>
        <fullName evidence="1">Uncharacterized protein</fullName>
    </submittedName>
</protein>
<dbReference type="AlphaFoldDB" id="A0AAV4GLX1"/>
<sequence length="156" mass="17978">MFAQKSLPHNRGRKMDIYQITDRRTNHTRALKTTRHVWTMVNGRHAPLNALELEAASRHLQAYQRSEGLTEAGYLRGFGRHQGLTDVHPGVNLSTVLQVSQGQAGRVVSRHRPEGDTPGVWRGEMERRPWKGPLLLLLLSFTHSLWYQRRRHIGTF</sequence>
<accession>A0AAV4GLX1</accession>
<evidence type="ECO:0000313" key="2">
    <source>
        <dbReference type="Proteomes" id="UP000762676"/>
    </source>
</evidence>
<keyword evidence="2" id="KW-1185">Reference proteome</keyword>
<dbReference type="Proteomes" id="UP000762676">
    <property type="component" value="Unassembled WGS sequence"/>
</dbReference>
<comment type="caution">
    <text evidence="1">The sequence shown here is derived from an EMBL/GenBank/DDBJ whole genome shotgun (WGS) entry which is preliminary data.</text>
</comment>
<reference evidence="1 2" key="1">
    <citation type="journal article" date="2021" name="Elife">
        <title>Chloroplast acquisition without the gene transfer in kleptoplastic sea slugs, Plakobranchus ocellatus.</title>
        <authorList>
            <person name="Maeda T."/>
            <person name="Takahashi S."/>
            <person name="Yoshida T."/>
            <person name="Shimamura S."/>
            <person name="Takaki Y."/>
            <person name="Nagai Y."/>
            <person name="Toyoda A."/>
            <person name="Suzuki Y."/>
            <person name="Arimoto A."/>
            <person name="Ishii H."/>
            <person name="Satoh N."/>
            <person name="Nishiyama T."/>
            <person name="Hasebe M."/>
            <person name="Maruyama T."/>
            <person name="Minagawa J."/>
            <person name="Obokata J."/>
            <person name="Shigenobu S."/>
        </authorList>
    </citation>
    <scope>NUCLEOTIDE SEQUENCE [LARGE SCALE GENOMIC DNA]</scope>
</reference>
<name>A0AAV4GLX1_9GAST</name>
<gene>
    <name evidence="1" type="ORF">ElyMa_002455900</name>
</gene>